<dbReference type="AlphaFoldDB" id="A0A6N0JHJ3"/>
<evidence type="ECO:0000313" key="1">
    <source>
        <dbReference type="EMBL" id="QKQ46601.1"/>
    </source>
</evidence>
<evidence type="ECO:0008006" key="3">
    <source>
        <dbReference type="Google" id="ProtNLM"/>
    </source>
</evidence>
<name>A0A6N0JHJ3_ACHDE</name>
<dbReference type="EMBL" id="CP054569">
    <property type="protein sequence ID" value="QKQ46601.1"/>
    <property type="molecule type" value="Genomic_DNA"/>
</dbReference>
<sequence>MKKEPLQVNAGMLLIPDFSDNESFFALIRDLIFYLPGYQPQSWATDSGEGSKLSLMDLRSLVQEGASTLYWKRKTSPRAEGAISRRVQTPAGQEHAAHRLRLSVKNNEHVDWLVSYLCYCAASDGVDFACFGAEDGSRESNSGSMQMESRLCTKLLERTMPDLCWGTIFGRVYVELFGLDKLLSAPAHLVEQLTPDAVYIQLTESIFDLRDRADKVEIRKNMVKRHLDDNIFFDSHHPANHVYRTPIFKFQ</sequence>
<gene>
    <name evidence="1" type="ORF">FOC81_07795</name>
</gene>
<dbReference type="RefSeq" id="WP_174716020.1">
    <property type="nucleotide sequence ID" value="NZ_CP054569.1"/>
</dbReference>
<reference evidence="1 2" key="1">
    <citation type="submission" date="2020-05" db="EMBL/GenBank/DDBJ databases">
        <title>FDA dAtabase for Regulatory Grade micrObial Sequences (FDA-ARGOS): Supporting development and validation of Infectious Disease Dx tests.</title>
        <authorList>
            <person name="Sproer C."/>
            <person name="Gronow S."/>
            <person name="Severitt S."/>
            <person name="Schroder I."/>
            <person name="Tallon L."/>
            <person name="Sadzewicz L."/>
            <person name="Zhao X."/>
            <person name="Vavikolanu K."/>
            <person name="Mehta A."/>
            <person name="Aluvathingal J."/>
            <person name="Nadendla S."/>
            <person name="Myers T."/>
            <person name="Yan Y."/>
            <person name="Sichtig H."/>
        </authorList>
    </citation>
    <scope>NUCLEOTIDE SEQUENCE [LARGE SCALE GENOMIC DNA]</scope>
    <source>
        <strain evidence="1 2">FDAARGOS_787</strain>
    </source>
</reference>
<protein>
    <recommendedName>
        <fullName evidence="3">DUF3396 domain-containing protein</fullName>
    </recommendedName>
</protein>
<dbReference type="Proteomes" id="UP000509782">
    <property type="component" value="Chromosome"/>
</dbReference>
<organism evidence="1 2">
    <name type="scientific">Achromobacter denitrificans</name>
    <name type="common">Alcaligenes denitrificans</name>
    <dbReference type="NCBI Taxonomy" id="32002"/>
    <lineage>
        <taxon>Bacteria</taxon>
        <taxon>Pseudomonadati</taxon>
        <taxon>Pseudomonadota</taxon>
        <taxon>Betaproteobacteria</taxon>
        <taxon>Burkholderiales</taxon>
        <taxon>Alcaligenaceae</taxon>
        <taxon>Achromobacter</taxon>
    </lineage>
</organism>
<evidence type="ECO:0000313" key="2">
    <source>
        <dbReference type="Proteomes" id="UP000509782"/>
    </source>
</evidence>
<proteinExistence type="predicted"/>
<accession>A0A6N0JHJ3</accession>